<dbReference type="EMBL" id="FQ790296">
    <property type="protein sequence ID" value="CCD48774.1"/>
    <property type="molecule type" value="Genomic_DNA"/>
</dbReference>
<evidence type="ECO:0000256" key="3">
    <source>
        <dbReference type="ARBA" id="ARBA00022827"/>
    </source>
</evidence>
<accession>G2Y846</accession>
<keyword evidence="3" id="KW-0274">FAD</keyword>
<dbReference type="PANTHER" id="PTHR47178">
    <property type="entry name" value="MONOOXYGENASE, FAD-BINDING"/>
    <property type="match status" value="1"/>
</dbReference>
<keyword evidence="2" id="KW-0285">Flavoprotein</keyword>
<dbReference type="HOGENOM" id="CLU_2108670_0_0_1"/>
<evidence type="ECO:0000313" key="8">
    <source>
        <dbReference type="Proteomes" id="UP000008177"/>
    </source>
</evidence>
<sequence>MTPSHVIIIGAVMSGLTLAQQLKKNDISFTGFERDVKNDSRDQGWALSLFGEAYDVMKTLMPSESGPVEQTSHLYPLDLQPQFLLVRDGCGRRSTHELPRSCMSNCILSQELATY</sequence>
<evidence type="ECO:0000313" key="7">
    <source>
        <dbReference type="EMBL" id="CCD48774.1"/>
    </source>
</evidence>
<dbReference type="AlphaFoldDB" id="G2Y846"/>
<keyword evidence="6" id="KW-0732">Signal</keyword>
<dbReference type="SUPFAM" id="SSF51905">
    <property type="entry name" value="FAD/NAD(P)-binding domain"/>
    <property type="match status" value="1"/>
</dbReference>
<dbReference type="PANTHER" id="PTHR47178:SF6">
    <property type="entry name" value="FAD-BINDING DOMAIN-CONTAINING PROTEIN"/>
    <property type="match status" value="1"/>
</dbReference>
<evidence type="ECO:0000256" key="5">
    <source>
        <dbReference type="ARBA" id="ARBA00023033"/>
    </source>
</evidence>
<dbReference type="InParanoid" id="G2Y846"/>
<proteinExistence type="predicted"/>
<keyword evidence="4" id="KW-0560">Oxidoreductase</keyword>
<dbReference type="Proteomes" id="UP000008177">
    <property type="component" value="Unplaced contigs"/>
</dbReference>
<feature type="chain" id="PRO_5003440295" description="FAD-binding domain-containing protein" evidence="6">
    <location>
        <begin position="20"/>
        <end position="115"/>
    </location>
</feature>
<evidence type="ECO:0000256" key="1">
    <source>
        <dbReference type="ARBA" id="ARBA00001974"/>
    </source>
</evidence>
<reference evidence="8" key="1">
    <citation type="journal article" date="2011" name="PLoS Genet.">
        <title>Genomic analysis of the necrotrophic fungal pathogens Sclerotinia sclerotiorum and Botrytis cinerea.</title>
        <authorList>
            <person name="Amselem J."/>
            <person name="Cuomo C.A."/>
            <person name="van Kan J.A."/>
            <person name="Viaud M."/>
            <person name="Benito E.P."/>
            <person name="Couloux A."/>
            <person name="Coutinho P.M."/>
            <person name="de Vries R.P."/>
            <person name="Dyer P.S."/>
            <person name="Fillinger S."/>
            <person name="Fournier E."/>
            <person name="Gout L."/>
            <person name="Hahn M."/>
            <person name="Kohn L."/>
            <person name="Lapalu N."/>
            <person name="Plummer K.M."/>
            <person name="Pradier J.M."/>
            <person name="Quevillon E."/>
            <person name="Sharon A."/>
            <person name="Simon A."/>
            <person name="ten Have A."/>
            <person name="Tudzynski B."/>
            <person name="Tudzynski P."/>
            <person name="Wincker P."/>
            <person name="Andrew M."/>
            <person name="Anthouard V."/>
            <person name="Beever R.E."/>
            <person name="Beffa R."/>
            <person name="Benoit I."/>
            <person name="Bouzid O."/>
            <person name="Brault B."/>
            <person name="Chen Z."/>
            <person name="Choquer M."/>
            <person name="Collemare J."/>
            <person name="Cotton P."/>
            <person name="Danchin E.G."/>
            <person name="Da Silva C."/>
            <person name="Gautier A."/>
            <person name="Giraud C."/>
            <person name="Giraud T."/>
            <person name="Gonzalez C."/>
            <person name="Grossetete S."/>
            <person name="Guldener U."/>
            <person name="Henrissat B."/>
            <person name="Howlett B.J."/>
            <person name="Kodira C."/>
            <person name="Kretschmer M."/>
            <person name="Lappartient A."/>
            <person name="Leroch M."/>
            <person name="Levis C."/>
            <person name="Mauceli E."/>
            <person name="Neuveglise C."/>
            <person name="Oeser B."/>
            <person name="Pearson M."/>
            <person name="Poulain J."/>
            <person name="Poussereau N."/>
            <person name="Quesneville H."/>
            <person name="Rascle C."/>
            <person name="Schumacher J."/>
            <person name="Segurens B."/>
            <person name="Sexton A."/>
            <person name="Silva E."/>
            <person name="Sirven C."/>
            <person name="Soanes D.M."/>
            <person name="Talbot N.J."/>
            <person name="Templeton M."/>
            <person name="Yandava C."/>
            <person name="Yarden O."/>
            <person name="Zeng Q."/>
            <person name="Rollins J.A."/>
            <person name="Lebrun M.H."/>
            <person name="Dickman M."/>
        </authorList>
    </citation>
    <scope>NUCLEOTIDE SEQUENCE [LARGE SCALE GENOMIC DNA]</scope>
    <source>
        <strain evidence="8">T4</strain>
    </source>
</reference>
<evidence type="ECO:0000256" key="4">
    <source>
        <dbReference type="ARBA" id="ARBA00023002"/>
    </source>
</evidence>
<dbReference type="Gene3D" id="3.50.50.60">
    <property type="entry name" value="FAD/NAD(P)-binding domain"/>
    <property type="match status" value="1"/>
</dbReference>
<evidence type="ECO:0008006" key="9">
    <source>
        <dbReference type="Google" id="ProtNLM"/>
    </source>
</evidence>
<evidence type="ECO:0000256" key="2">
    <source>
        <dbReference type="ARBA" id="ARBA00022630"/>
    </source>
</evidence>
<dbReference type="STRING" id="999810.G2Y846"/>
<protein>
    <recommendedName>
        <fullName evidence="9">FAD-binding domain-containing protein</fullName>
    </recommendedName>
</protein>
<name>G2Y846_BOTF4</name>
<gene>
    <name evidence="7" type="ORF">BofuT4_P034160.1</name>
</gene>
<dbReference type="InterPro" id="IPR036188">
    <property type="entry name" value="FAD/NAD-bd_sf"/>
</dbReference>
<evidence type="ECO:0000256" key="6">
    <source>
        <dbReference type="SAM" id="SignalP"/>
    </source>
</evidence>
<comment type="cofactor">
    <cofactor evidence="1">
        <name>FAD</name>
        <dbReference type="ChEBI" id="CHEBI:57692"/>
    </cofactor>
</comment>
<feature type="signal peptide" evidence="6">
    <location>
        <begin position="1"/>
        <end position="19"/>
    </location>
</feature>
<dbReference type="GO" id="GO:0004497">
    <property type="term" value="F:monooxygenase activity"/>
    <property type="evidence" value="ECO:0007669"/>
    <property type="project" value="UniProtKB-KW"/>
</dbReference>
<keyword evidence="5" id="KW-0503">Monooxygenase</keyword>
<organism evidence="7 8">
    <name type="scientific">Botryotinia fuckeliana (strain T4)</name>
    <name type="common">Noble rot fungus</name>
    <name type="synonym">Botrytis cinerea</name>
    <dbReference type="NCBI Taxonomy" id="999810"/>
    <lineage>
        <taxon>Eukaryota</taxon>
        <taxon>Fungi</taxon>
        <taxon>Dikarya</taxon>
        <taxon>Ascomycota</taxon>
        <taxon>Pezizomycotina</taxon>
        <taxon>Leotiomycetes</taxon>
        <taxon>Helotiales</taxon>
        <taxon>Sclerotiniaceae</taxon>
        <taxon>Botrytis</taxon>
    </lineage>
</organism>